<organism evidence="2 3">
    <name type="scientific">Candidatus Neomicrothrix parvicella RN1</name>
    <dbReference type="NCBI Taxonomy" id="1229780"/>
    <lineage>
        <taxon>Bacteria</taxon>
        <taxon>Bacillati</taxon>
        <taxon>Actinomycetota</taxon>
        <taxon>Acidimicrobiia</taxon>
        <taxon>Acidimicrobiales</taxon>
        <taxon>Microthrixaceae</taxon>
        <taxon>Candidatus Neomicrothrix</taxon>
    </lineage>
</organism>
<dbReference type="EMBL" id="CANL01000029">
    <property type="protein sequence ID" value="CCM64287.1"/>
    <property type="molecule type" value="Genomic_DNA"/>
</dbReference>
<feature type="transmembrane region" description="Helical" evidence="1">
    <location>
        <begin position="197"/>
        <end position="223"/>
    </location>
</feature>
<feature type="transmembrane region" description="Helical" evidence="1">
    <location>
        <begin position="84"/>
        <end position="108"/>
    </location>
</feature>
<keyword evidence="1" id="KW-0812">Transmembrane</keyword>
<feature type="transmembrane region" description="Helical" evidence="1">
    <location>
        <begin position="235"/>
        <end position="257"/>
    </location>
</feature>
<feature type="transmembrane region" description="Helical" evidence="1">
    <location>
        <begin position="24"/>
        <end position="46"/>
    </location>
</feature>
<keyword evidence="3" id="KW-1185">Reference proteome</keyword>
<feature type="transmembrane region" description="Helical" evidence="1">
    <location>
        <begin position="138"/>
        <end position="158"/>
    </location>
</feature>
<dbReference type="AlphaFoldDB" id="R4Z681"/>
<dbReference type="eggNOG" id="COG1668">
    <property type="taxonomic scope" value="Bacteria"/>
</dbReference>
<comment type="caution">
    <text evidence="2">The sequence shown here is derived from an EMBL/GenBank/DDBJ whole genome shotgun (WGS) entry which is preliminary data.</text>
</comment>
<protein>
    <recommendedName>
        <fullName evidence="4">ABC transporter permease</fullName>
    </recommendedName>
</protein>
<dbReference type="RefSeq" id="WP_012228091.1">
    <property type="nucleotide sequence ID" value="NZ_HG422565.1"/>
</dbReference>
<feature type="transmembrane region" description="Helical" evidence="1">
    <location>
        <begin position="170"/>
        <end position="191"/>
    </location>
</feature>
<name>R4Z681_9ACTN</name>
<evidence type="ECO:0000313" key="3">
    <source>
        <dbReference type="Proteomes" id="UP000018291"/>
    </source>
</evidence>
<reference evidence="2 3" key="1">
    <citation type="journal article" date="2013" name="ISME J.">
        <title>Metabolic model for the filamentous 'Candidatus Microthrix parvicella' based on genomic and metagenomic analyses.</title>
        <authorList>
            <person name="Jon McIlroy S."/>
            <person name="Kristiansen R."/>
            <person name="Albertsen M."/>
            <person name="Michael Karst S."/>
            <person name="Rossetti S."/>
            <person name="Lund Nielsen J."/>
            <person name="Tandoi V."/>
            <person name="James Seviour R."/>
            <person name="Nielsen P.H."/>
        </authorList>
    </citation>
    <scope>NUCLEOTIDE SEQUENCE [LARGE SCALE GENOMIC DNA]</scope>
    <source>
        <strain evidence="2 3">RN1</strain>
    </source>
</reference>
<evidence type="ECO:0008006" key="4">
    <source>
        <dbReference type="Google" id="ProtNLM"/>
    </source>
</evidence>
<dbReference type="Proteomes" id="UP000018291">
    <property type="component" value="Unassembled WGS sequence"/>
</dbReference>
<evidence type="ECO:0000256" key="1">
    <source>
        <dbReference type="SAM" id="Phobius"/>
    </source>
</evidence>
<dbReference type="STRING" id="1229780.BN381_350147"/>
<dbReference type="HOGENOM" id="CLU_932813_0_0_11"/>
<proteinExistence type="predicted"/>
<sequence>MNAPSLFSNPLVRLEFMRRFRGGLAAWGIPLMVFLPGVAVVIAYLAGTSNQQNDLMDQGFGGAGAMMADGISVNQVDNFGEPMFFALMVTALLALMVLVPAVLGGSIASERDAQTLQPLQLTSLRPSDIVAGKLVSSLAYLLLLLTCLAPAMTIPFLVGGVTLSGVLKSFGLLFLVCVELAAMALAISAALRRSVSAIITSLLATGFLMVGPFVMMGVAFMVGSRNLGFQGDRSVLRLLGSFSPVSLFSWVGTVGSVDTGGFAGTSGRVWSLVWWAVITFGSLLIARRSVTAPTVRDR</sequence>
<keyword evidence="1" id="KW-1133">Transmembrane helix</keyword>
<keyword evidence="1" id="KW-0472">Membrane</keyword>
<accession>R4Z681</accession>
<dbReference type="PANTHER" id="PTHR43471">
    <property type="entry name" value="ABC TRANSPORTER PERMEASE"/>
    <property type="match status" value="1"/>
</dbReference>
<gene>
    <name evidence="2" type="ORF">BN381_350147</name>
</gene>
<dbReference type="PANTHER" id="PTHR43471:SF12">
    <property type="entry name" value="HYPOTHETICAL MEMBRANE PROTEIN, CONSERVED"/>
    <property type="match status" value="1"/>
</dbReference>
<evidence type="ECO:0000313" key="2">
    <source>
        <dbReference type="EMBL" id="CCM64287.1"/>
    </source>
</evidence>
<feature type="transmembrane region" description="Helical" evidence="1">
    <location>
        <begin position="269"/>
        <end position="286"/>
    </location>
</feature>